<dbReference type="GeneID" id="20668277"/>
<sequence>MFQRLHAYVLMCRLCFFFTGGWFQNSVRRRLADLRKDHHILPTGTQRTTYLTKSNPREECGIQRR</sequence>
<dbReference type="Proteomes" id="UP000030671">
    <property type="component" value="Unassembled WGS sequence"/>
</dbReference>
<organism evidence="2 3">
    <name type="scientific">Heterobasidion irregulare (strain TC 32-1)</name>
    <dbReference type="NCBI Taxonomy" id="747525"/>
    <lineage>
        <taxon>Eukaryota</taxon>
        <taxon>Fungi</taxon>
        <taxon>Dikarya</taxon>
        <taxon>Basidiomycota</taxon>
        <taxon>Agaricomycotina</taxon>
        <taxon>Agaricomycetes</taxon>
        <taxon>Russulales</taxon>
        <taxon>Bondarzewiaceae</taxon>
        <taxon>Heterobasidion</taxon>
        <taxon>Heterobasidion annosum species complex</taxon>
    </lineage>
</organism>
<dbReference type="EMBL" id="KI925456">
    <property type="protein sequence ID" value="ETW83861.1"/>
    <property type="molecule type" value="Genomic_DNA"/>
</dbReference>
<dbReference type="HOGENOM" id="CLU_2849957_0_0_1"/>
<keyword evidence="1" id="KW-0812">Transmembrane</keyword>
<name>W4KFP3_HETIT</name>
<keyword evidence="3" id="KW-1185">Reference proteome</keyword>
<accession>W4KFP3</accession>
<evidence type="ECO:0000313" key="2">
    <source>
        <dbReference type="EMBL" id="ETW83861.1"/>
    </source>
</evidence>
<gene>
    <name evidence="2" type="ORF">HETIRDRAFT_170324</name>
</gene>
<dbReference type="RefSeq" id="XP_009543598.1">
    <property type="nucleotide sequence ID" value="XM_009545303.1"/>
</dbReference>
<dbReference type="KEGG" id="hir:HETIRDRAFT_170324"/>
<keyword evidence="1" id="KW-1133">Transmembrane helix</keyword>
<dbReference type="AlphaFoldDB" id="W4KFP3"/>
<feature type="transmembrane region" description="Helical" evidence="1">
    <location>
        <begin position="6"/>
        <end position="23"/>
    </location>
</feature>
<reference evidence="2 3" key="1">
    <citation type="journal article" date="2012" name="New Phytol.">
        <title>Insight into trade-off between wood decay and parasitism from the genome of a fungal forest pathogen.</title>
        <authorList>
            <person name="Olson A."/>
            <person name="Aerts A."/>
            <person name="Asiegbu F."/>
            <person name="Belbahri L."/>
            <person name="Bouzid O."/>
            <person name="Broberg A."/>
            <person name="Canback B."/>
            <person name="Coutinho P.M."/>
            <person name="Cullen D."/>
            <person name="Dalman K."/>
            <person name="Deflorio G."/>
            <person name="van Diepen L.T."/>
            <person name="Dunand C."/>
            <person name="Duplessis S."/>
            <person name="Durling M."/>
            <person name="Gonthier P."/>
            <person name="Grimwood J."/>
            <person name="Fossdal C.G."/>
            <person name="Hansson D."/>
            <person name="Henrissat B."/>
            <person name="Hietala A."/>
            <person name="Himmelstrand K."/>
            <person name="Hoffmeister D."/>
            <person name="Hogberg N."/>
            <person name="James T.Y."/>
            <person name="Karlsson M."/>
            <person name="Kohler A."/>
            <person name="Kues U."/>
            <person name="Lee Y.H."/>
            <person name="Lin Y.C."/>
            <person name="Lind M."/>
            <person name="Lindquist E."/>
            <person name="Lombard V."/>
            <person name="Lucas S."/>
            <person name="Lunden K."/>
            <person name="Morin E."/>
            <person name="Murat C."/>
            <person name="Park J."/>
            <person name="Raffaello T."/>
            <person name="Rouze P."/>
            <person name="Salamov A."/>
            <person name="Schmutz J."/>
            <person name="Solheim H."/>
            <person name="Stahlberg J."/>
            <person name="Velez H."/>
            <person name="de Vries R.P."/>
            <person name="Wiebenga A."/>
            <person name="Woodward S."/>
            <person name="Yakovlev I."/>
            <person name="Garbelotto M."/>
            <person name="Martin F."/>
            <person name="Grigoriev I.V."/>
            <person name="Stenlid J."/>
        </authorList>
    </citation>
    <scope>NUCLEOTIDE SEQUENCE [LARGE SCALE GENOMIC DNA]</scope>
    <source>
        <strain evidence="2 3">TC 32-1</strain>
    </source>
</reference>
<evidence type="ECO:0000313" key="3">
    <source>
        <dbReference type="Proteomes" id="UP000030671"/>
    </source>
</evidence>
<protein>
    <submittedName>
        <fullName evidence="2">Uncharacterized protein</fullName>
    </submittedName>
</protein>
<proteinExistence type="predicted"/>
<dbReference type="InParanoid" id="W4KFP3"/>
<keyword evidence="1" id="KW-0472">Membrane</keyword>
<evidence type="ECO:0000256" key="1">
    <source>
        <dbReference type="SAM" id="Phobius"/>
    </source>
</evidence>